<evidence type="ECO:0000313" key="7">
    <source>
        <dbReference type="EMBL" id="KAL0636589.1"/>
    </source>
</evidence>
<dbReference type="InterPro" id="IPR016169">
    <property type="entry name" value="FAD-bd_PCMH_sub2"/>
</dbReference>
<evidence type="ECO:0000256" key="1">
    <source>
        <dbReference type="ARBA" id="ARBA00001974"/>
    </source>
</evidence>
<evidence type="ECO:0000259" key="6">
    <source>
        <dbReference type="PROSITE" id="PS51387"/>
    </source>
</evidence>
<comment type="cofactor">
    <cofactor evidence="1">
        <name>FAD</name>
        <dbReference type="ChEBI" id="CHEBI:57692"/>
    </cofactor>
</comment>
<organism evidence="7 8">
    <name type="scientific">Discina gigas</name>
    <dbReference type="NCBI Taxonomy" id="1032678"/>
    <lineage>
        <taxon>Eukaryota</taxon>
        <taxon>Fungi</taxon>
        <taxon>Dikarya</taxon>
        <taxon>Ascomycota</taxon>
        <taxon>Pezizomycotina</taxon>
        <taxon>Pezizomycetes</taxon>
        <taxon>Pezizales</taxon>
        <taxon>Discinaceae</taxon>
        <taxon>Discina</taxon>
    </lineage>
</organism>
<dbReference type="Gene3D" id="3.30.43.10">
    <property type="entry name" value="Uridine Diphospho-n-acetylenolpyruvylglucosamine Reductase, domain 2"/>
    <property type="match status" value="1"/>
</dbReference>
<protein>
    <recommendedName>
        <fullName evidence="6">FAD-binding PCMH-type domain-containing protein</fullName>
    </recommendedName>
</protein>
<dbReference type="EMBL" id="JBBBZM010000047">
    <property type="protein sequence ID" value="KAL0636589.1"/>
    <property type="molecule type" value="Genomic_DNA"/>
</dbReference>
<proteinExistence type="inferred from homology"/>
<keyword evidence="5" id="KW-0560">Oxidoreductase</keyword>
<dbReference type="SUPFAM" id="SSF56176">
    <property type="entry name" value="FAD-binding/transporter-associated domain-like"/>
    <property type="match status" value="1"/>
</dbReference>
<dbReference type="PANTHER" id="PTHR42973:SF39">
    <property type="entry name" value="FAD-BINDING PCMH-TYPE DOMAIN-CONTAINING PROTEIN"/>
    <property type="match status" value="1"/>
</dbReference>
<dbReference type="Pfam" id="PF08031">
    <property type="entry name" value="BBE"/>
    <property type="match status" value="1"/>
</dbReference>
<evidence type="ECO:0000256" key="4">
    <source>
        <dbReference type="ARBA" id="ARBA00022827"/>
    </source>
</evidence>
<gene>
    <name evidence="7" type="ORF">Q9L58_004434</name>
</gene>
<evidence type="ECO:0000256" key="2">
    <source>
        <dbReference type="ARBA" id="ARBA00005466"/>
    </source>
</evidence>
<evidence type="ECO:0000256" key="5">
    <source>
        <dbReference type="ARBA" id="ARBA00023002"/>
    </source>
</evidence>
<comment type="similarity">
    <text evidence="2">Belongs to the oxygen-dependent FAD-linked oxidoreductase family.</text>
</comment>
<evidence type="ECO:0000256" key="3">
    <source>
        <dbReference type="ARBA" id="ARBA00022630"/>
    </source>
</evidence>
<dbReference type="InterPro" id="IPR012951">
    <property type="entry name" value="BBE"/>
</dbReference>
<dbReference type="InterPro" id="IPR006094">
    <property type="entry name" value="Oxid_FAD_bind_N"/>
</dbReference>
<dbReference type="PANTHER" id="PTHR42973">
    <property type="entry name" value="BINDING OXIDOREDUCTASE, PUTATIVE (AFU_ORTHOLOGUE AFUA_1G17690)-RELATED"/>
    <property type="match status" value="1"/>
</dbReference>
<dbReference type="InterPro" id="IPR016166">
    <property type="entry name" value="FAD-bd_PCMH"/>
</dbReference>
<evidence type="ECO:0000313" key="8">
    <source>
        <dbReference type="Proteomes" id="UP001447188"/>
    </source>
</evidence>
<keyword evidence="8" id="KW-1185">Reference proteome</keyword>
<dbReference type="InterPro" id="IPR050416">
    <property type="entry name" value="FAD-linked_Oxidoreductase"/>
</dbReference>
<sequence>MTAGPIINISQELGSKLSPAASIHLISSPEDFEEFFVSWSGFNRKEPSAVVKIATEEDAVQAVLWATSKSIPFAVKGGGHSVFCTIGKEGIIIDLTAFNHISVHEETVDVQGGGLTEDVISAVFERGRCVVTGTCDKVGVTGAVLGGGLGPIQGVHGMMIDNLLSARVITAEGKLVTASESENPDLFWALRGAGHRFGLVTQVTFKTHDLSSLGSKDGSIWNAFMVWGEHQLEQLTDVVNSFNWNKHTSAYFAFANMPPDFKPTIATILIFFGSDEEADVYFKPILSLGPLMKQIQRLPYNLINMLERPQQALGGYKSQFGAGVQTINPKKMVEIYKKYSEFVTAHPNAVRSAVVIEIFGMDKVREIDSESTAFAHRDVNFWTFPLAWYEDPATEADATKFGNEVRQLFRDGDSREEAVAYVNFNRGDESHAMTYGSEERVERLLSLKKKWDPRGVFGGLVAQLE</sequence>
<keyword evidence="3" id="KW-0285">Flavoprotein</keyword>
<dbReference type="Gene3D" id="3.40.462.20">
    <property type="match status" value="1"/>
</dbReference>
<dbReference type="Proteomes" id="UP001447188">
    <property type="component" value="Unassembled WGS sequence"/>
</dbReference>
<dbReference type="PROSITE" id="PS51387">
    <property type="entry name" value="FAD_PCMH"/>
    <property type="match status" value="1"/>
</dbReference>
<feature type="domain" description="FAD-binding PCMH-type" evidence="6">
    <location>
        <begin position="43"/>
        <end position="210"/>
    </location>
</feature>
<dbReference type="Pfam" id="PF01565">
    <property type="entry name" value="FAD_binding_4"/>
    <property type="match status" value="1"/>
</dbReference>
<reference evidence="7 8" key="1">
    <citation type="submission" date="2024-02" db="EMBL/GenBank/DDBJ databases">
        <title>Discinaceae phylogenomics.</title>
        <authorList>
            <person name="Dirks A.C."/>
            <person name="James T.Y."/>
        </authorList>
    </citation>
    <scope>NUCLEOTIDE SEQUENCE [LARGE SCALE GENOMIC DNA]</scope>
    <source>
        <strain evidence="7 8">ACD0624</strain>
    </source>
</reference>
<accession>A0ABR3GKY3</accession>
<comment type="caution">
    <text evidence="7">The sequence shown here is derived from an EMBL/GenBank/DDBJ whole genome shotgun (WGS) entry which is preliminary data.</text>
</comment>
<keyword evidence="4" id="KW-0274">FAD</keyword>
<dbReference type="InterPro" id="IPR016167">
    <property type="entry name" value="FAD-bd_PCMH_sub1"/>
</dbReference>
<dbReference type="Gene3D" id="3.30.465.10">
    <property type="match status" value="1"/>
</dbReference>
<dbReference type="InterPro" id="IPR036318">
    <property type="entry name" value="FAD-bd_PCMH-like_sf"/>
</dbReference>
<name>A0ABR3GKY3_9PEZI</name>